<feature type="non-terminal residue" evidence="3">
    <location>
        <position position="272"/>
    </location>
</feature>
<dbReference type="GO" id="GO:0019898">
    <property type="term" value="C:extrinsic component of membrane"/>
    <property type="evidence" value="ECO:0007669"/>
    <property type="project" value="TreeGrafter"/>
</dbReference>
<dbReference type="SUPFAM" id="SSF46966">
    <property type="entry name" value="Spectrin repeat"/>
    <property type="match status" value="2"/>
</dbReference>
<dbReference type="GeneID" id="106512289"/>
<sequence length="272" mass="31177">MFDWISHNKEVFLQSHTEIGRSYQHAVELQTQHNHFAMNSMNAYVNINRIMSVASRLAEAGHYASTQIKQISGQLDQDWKSFAAALDERSTILAMSSVFHQKAEKFLSEVEAWCKVCSEGGLPSEMQELEIAIHRHQSLYEQVTQAYTEVSQDGKALLDVLQRPLSPGNSDSLTATANYSKAVHCILDVVHEVLHHQRRLENIWQHRKVRLHQRLQLCVFQQDVQQVLDWIENHGNSRQVGNQPPQILLFYSVMVAPSRKCQDWSSSFISPT</sequence>
<dbReference type="OrthoDB" id="10256089at2759"/>
<evidence type="ECO:0000313" key="2">
    <source>
        <dbReference type="Proteomes" id="UP000192220"/>
    </source>
</evidence>
<dbReference type="Proteomes" id="UP000192220">
    <property type="component" value="Unplaced"/>
</dbReference>
<dbReference type="STRING" id="52670.A0A2I4ALQ1"/>
<dbReference type="InterPro" id="IPR018159">
    <property type="entry name" value="Spectrin/alpha-actinin"/>
</dbReference>
<keyword evidence="1" id="KW-0344">Guanine-nucleotide releasing factor</keyword>
<keyword evidence="2" id="KW-1185">Reference proteome</keyword>
<protein>
    <submittedName>
        <fullName evidence="3">Kalirin</fullName>
    </submittedName>
</protein>
<dbReference type="KEGG" id="alim:106512289"/>
<dbReference type="InParanoid" id="A0A2I4ALQ1"/>
<dbReference type="CDD" id="cd00176">
    <property type="entry name" value="SPEC"/>
    <property type="match status" value="1"/>
</dbReference>
<gene>
    <name evidence="3" type="primary">LOC106512289</name>
</gene>
<dbReference type="InterPro" id="IPR002017">
    <property type="entry name" value="Spectrin_repeat"/>
</dbReference>
<reference evidence="3" key="1">
    <citation type="submission" date="2025-08" db="UniProtKB">
        <authorList>
            <consortium name="RefSeq"/>
        </authorList>
    </citation>
    <scope>IDENTIFICATION</scope>
</reference>
<evidence type="ECO:0000256" key="1">
    <source>
        <dbReference type="ARBA" id="ARBA00022658"/>
    </source>
</evidence>
<dbReference type="Pfam" id="PF00435">
    <property type="entry name" value="Spectrin"/>
    <property type="match status" value="1"/>
</dbReference>
<organism evidence="2 3">
    <name type="scientific">Austrofundulus limnaeus</name>
    <name type="common">Annual killifish</name>
    <dbReference type="NCBI Taxonomy" id="52670"/>
    <lineage>
        <taxon>Eukaryota</taxon>
        <taxon>Metazoa</taxon>
        <taxon>Chordata</taxon>
        <taxon>Craniata</taxon>
        <taxon>Vertebrata</taxon>
        <taxon>Euteleostomi</taxon>
        <taxon>Actinopterygii</taxon>
        <taxon>Neopterygii</taxon>
        <taxon>Teleostei</taxon>
        <taxon>Neoteleostei</taxon>
        <taxon>Acanthomorphata</taxon>
        <taxon>Ovalentaria</taxon>
        <taxon>Atherinomorphae</taxon>
        <taxon>Cyprinodontiformes</taxon>
        <taxon>Rivulidae</taxon>
        <taxon>Austrofundulus</taxon>
    </lineage>
</organism>
<dbReference type="GO" id="GO:0005085">
    <property type="term" value="F:guanyl-nucleotide exchange factor activity"/>
    <property type="evidence" value="ECO:0007669"/>
    <property type="project" value="UniProtKB-KW"/>
</dbReference>
<dbReference type="Gene3D" id="1.20.58.60">
    <property type="match status" value="2"/>
</dbReference>
<dbReference type="SMART" id="SM00150">
    <property type="entry name" value="SPEC"/>
    <property type="match status" value="2"/>
</dbReference>
<dbReference type="RefSeq" id="XP_013856401.1">
    <property type="nucleotide sequence ID" value="XM_014000947.1"/>
</dbReference>
<name>A0A2I4ALQ1_AUSLI</name>
<dbReference type="InterPro" id="IPR051336">
    <property type="entry name" value="RhoGEF_Guanine_NuclExch_SF"/>
</dbReference>
<dbReference type="GO" id="GO:0005737">
    <property type="term" value="C:cytoplasm"/>
    <property type="evidence" value="ECO:0007669"/>
    <property type="project" value="TreeGrafter"/>
</dbReference>
<evidence type="ECO:0000313" key="3">
    <source>
        <dbReference type="RefSeq" id="XP_013856401.1"/>
    </source>
</evidence>
<dbReference type="PANTHER" id="PTHR22826:SF106">
    <property type="entry name" value="TRIO, ISOFORM A"/>
    <property type="match status" value="1"/>
</dbReference>
<accession>A0A2I4ALQ1</accession>
<dbReference type="PANTHER" id="PTHR22826">
    <property type="entry name" value="RHO GUANINE EXCHANGE FACTOR-RELATED"/>
    <property type="match status" value="1"/>
</dbReference>
<dbReference type="AlphaFoldDB" id="A0A2I4ALQ1"/>
<proteinExistence type="predicted"/>